<feature type="compositionally biased region" description="Basic and acidic residues" evidence="1">
    <location>
        <begin position="38"/>
        <end position="47"/>
    </location>
</feature>
<protein>
    <submittedName>
        <fullName evidence="2">Uncharacterized protein</fullName>
    </submittedName>
</protein>
<sequence>MGMATWWVVFFELPRDPIWPADSKSRGAGGGQSWVPRQPDERGDKQAGPHRQKIPQPYCLKLCQFNRIGFGSNWNSDRFGFGLTSRGTWEHRGCLRTCRMAGVGGLTARARVGSYVCLAVVALVRLAVHVPATCCRGERKITATCHGEAGLKEVVMPRARHMGKTVIVDIAVLCRGLRKCSRLLSLGTRGTASQRSWGAQLIITTPDMMPGFESTGFKAKGGGETMREERKKKVGPGAGVGVGRDKWGGVVLGVEVSVHVTRPIPRCRLSPLASARMNDWNNWRKAAVAATKEGHLPLSLNCGTVTVPRKSPSLLSSPPPPRLPSQFLTFLNLYWIPFNHLRLGVSIYEKRFLRTALKSCDGWLGIECCGDSLLPSIAINRHGSVPCMAIMVASAAATVTMPQLLPPCLLRVCLLGLLHAKYHCNLAGESEVKKKDTEDWKPMTERGQRSKPAKATGSGERERERVRVRVQDTDYLMASPLPPSFPIAVPSLL</sequence>
<reference evidence="2" key="1">
    <citation type="submission" date="2022-05" db="EMBL/GenBank/DDBJ databases">
        <title>The Musa troglodytarum L. genome provides insights into the mechanism of non-climacteric behaviour and enrichment of carotenoids.</title>
        <authorList>
            <person name="Wang J."/>
        </authorList>
    </citation>
    <scope>NUCLEOTIDE SEQUENCE</scope>
    <source>
        <tissue evidence="2">Leaf</tissue>
    </source>
</reference>
<gene>
    <name evidence="2" type="ORF">MUK42_12212</name>
</gene>
<dbReference type="AlphaFoldDB" id="A0A9E7JL07"/>
<evidence type="ECO:0000313" key="3">
    <source>
        <dbReference type="Proteomes" id="UP001055439"/>
    </source>
</evidence>
<feature type="compositionally biased region" description="Basic and acidic residues" evidence="1">
    <location>
        <begin position="435"/>
        <end position="448"/>
    </location>
</feature>
<keyword evidence="3" id="KW-1185">Reference proteome</keyword>
<organism evidence="2 3">
    <name type="scientific">Musa troglodytarum</name>
    <name type="common">fe'i banana</name>
    <dbReference type="NCBI Taxonomy" id="320322"/>
    <lineage>
        <taxon>Eukaryota</taxon>
        <taxon>Viridiplantae</taxon>
        <taxon>Streptophyta</taxon>
        <taxon>Embryophyta</taxon>
        <taxon>Tracheophyta</taxon>
        <taxon>Spermatophyta</taxon>
        <taxon>Magnoliopsida</taxon>
        <taxon>Liliopsida</taxon>
        <taxon>Zingiberales</taxon>
        <taxon>Musaceae</taxon>
        <taxon>Musa</taxon>
    </lineage>
</organism>
<feature type="region of interest" description="Disordered" evidence="1">
    <location>
        <begin position="217"/>
        <end position="238"/>
    </location>
</feature>
<evidence type="ECO:0000313" key="2">
    <source>
        <dbReference type="EMBL" id="URD84960.1"/>
    </source>
</evidence>
<feature type="region of interest" description="Disordered" evidence="1">
    <location>
        <begin position="21"/>
        <end position="52"/>
    </location>
</feature>
<dbReference type="EMBL" id="CP097504">
    <property type="protein sequence ID" value="URD84960.1"/>
    <property type="molecule type" value="Genomic_DNA"/>
</dbReference>
<feature type="region of interest" description="Disordered" evidence="1">
    <location>
        <begin position="435"/>
        <end position="467"/>
    </location>
</feature>
<evidence type="ECO:0000256" key="1">
    <source>
        <dbReference type="SAM" id="MobiDB-lite"/>
    </source>
</evidence>
<accession>A0A9E7JL07</accession>
<proteinExistence type="predicted"/>
<dbReference type="Proteomes" id="UP001055439">
    <property type="component" value="Chromosome 2"/>
</dbReference>
<name>A0A9E7JL07_9LILI</name>